<keyword evidence="2" id="KW-1185">Reference proteome</keyword>
<evidence type="ECO:0000313" key="1">
    <source>
        <dbReference type="EMBL" id="KHG20877.1"/>
    </source>
</evidence>
<proteinExistence type="predicted"/>
<accession>A0A0B0P7L5</accession>
<sequence>MLYGRVSLGVVNKIKSICSTRSYTRACGWPCGTSKYTL</sequence>
<dbReference type="AlphaFoldDB" id="A0A0B0P7L5"/>
<reference evidence="2" key="1">
    <citation type="submission" date="2014-09" db="EMBL/GenBank/DDBJ databases">
        <authorList>
            <person name="Mudge J."/>
            <person name="Ramaraj T."/>
            <person name="Lindquist I.E."/>
            <person name="Bharti A.K."/>
            <person name="Sundararajan A."/>
            <person name="Cameron C.T."/>
            <person name="Woodward J.E."/>
            <person name="May G.D."/>
            <person name="Brubaker C."/>
            <person name="Broadhvest J."/>
            <person name="Wilkins T.A."/>
        </authorList>
    </citation>
    <scope>NUCLEOTIDE SEQUENCE</scope>
    <source>
        <strain evidence="2">cv. AKA8401</strain>
    </source>
</reference>
<evidence type="ECO:0000313" key="2">
    <source>
        <dbReference type="Proteomes" id="UP000032142"/>
    </source>
</evidence>
<organism evidence="1 2">
    <name type="scientific">Gossypium arboreum</name>
    <name type="common">Tree cotton</name>
    <name type="synonym">Gossypium nanking</name>
    <dbReference type="NCBI Taxonomy" id="29729"/>
    <lineage>
        <taxon>Eukaryota</taxon>
        <taxon>Viridiplantae</taxon>
        <taxon>Streptophyta</taxon>
        <taxon>Embryophyta</taxon>
        <taxon>Tracheophyta</taxon>
        <taxon>Spermatophyta</taxon>
        <taxon>Magnoliopsida</taxon>
        <taxon>eudicotyledons</taxon>
        <taxon>Gunneridae</taxon>
        <taxon>Pentapetalae</taxon>
        <taxon>rosids</taxon>
        <taxon>malvids</taxon>
        <taxon>Malvales</taxon>
        <taxon>Malvaceae</taxon>
        <taxon>Malvoideae</taxon>
        <taxon>Gossypium</taxon>
    </lineage>
</organism>
<gene>
    <name evidence="1" type="ORF">F383_26487</name>
</gene>
<dbReference type="Proteomes" id="UP000032142">
    <property type="component" value="Unassembled WGS sequence"/>
</dbReference>
<protein>
    <submittedName>
        <fullName evidence="1">Uncharacterized protein</fullName>
    </submittedName>
</protein>
<dbReference type="EMBL" id="KN416923">
    <property type="protein sequence ID" value="KHG20877.1"/>
    <property type="molecule type" value="Genomic_DNA"/>
</dbReference>
<name>A0A0B0P7L5_GOSAR</name>